<dbReference type="EMBL" id="CAMPGE010010025">
    <property type="protein sequence ID" value="CAI2368879.1"/>
    <property type="molecule type" value="Genomic_DNA"/>
</dbReference>
<feature type="region of interest" description="Disordered" evidence="1">
    <location>
        <begin position="227"/>
        <end position="263"/>
    </location>
</feature>
<name>A0AAD1UHH5_EUPCR</name>
<feature type="compositionally biased region" description="Polar residues" evidence="1">
    <location>
        <begin position="240"/>
        <end position="251"/>
    </location>
</feature>
<dbReference type="Proteomes" id="UP001295684">
    <property type="component" value="Unassembled WGS sequence"/>
</dbReference>
<accession>A0AAD1UHH5</accession>
<protein>
    <submittedName>
        <fullName evidence="2">Uncharacterized protein</fullName>
    </submittedName>
</protein>
<organism evidence="2 3">
    <name type="scientific">Euplotes crassus</name>
    <dbReference type="NCBI Taxonomy" id="5936"/>
    <lineage>
        <taxon>Eukaryota</taxon>
        <taxon>Sar</taxon>
        <taxon>Alveolata</taxon>
        <taxon>Ciliophora</taxon>
        <taxon>Intramacronucleata</taxon>
        <taxon>Spirotrichea</taxon>
        <taxon>Hypotrichia</taxon>
        <taxon>Euplotida</taxon>
        <taxon>Euplotidae</taxon>
        <taxon>Moneuplotes</taxon>
    </lineage>
</organism>
<proteinExistence type="predicted"/>
<comment type="caution">
    <text evidence="2">The sequence shown here is derived from an EMBL/GenBank/DDBJ whole genome shotgun (WGS) entry which is preliminary data.</text>
</comment>
<sequence>MVEKSQKLSLFFSTLDTNIKKRGPKIYQPFINQKIKMSNTNSRLCRRERSLELTSNGNCGSPSLQYKTRRILKLPKIEKNEIDCFLTGNEAPGWKHKHSFSLNSCLINPIQTNRREENLTTTVCEPKNEGMASPKKFALGATLTQDPQARELKVQRQMKSEDRKRKFKKNLLNLQSRMNNLDNIRDSPAGFNHLYSLDTTNASTAESVKIPEFTLENKRKRDFLRESFNSDNSHGKNSHRICSSELQTSDIESPRVGQRPARKKSKLIFYHPTANPEYRNFDKSGHSFSYKKKSSSSLEKKHDICKDSGISADFKNSFKKMFIQSYPKRKFCRPQQPLAAGTTQDFTGVPRTKQDQEKKLFNISEIFTCPRKTAYFGSSE</sequence>
<reference evidence="2" key="1">
    <citation type="submission" date="2023-07" db="EMBL/GenBank/DDBJ databases">
        <authorList>
            <consortium name="AG Swart"/>
            <person name="Singh M."/>
            <person name="Singh A."/>
            <person name="Seah K."/>
            <person name="Emmerich C."/>
        </authorList>
    </citation>
    <scope>NUCLEOTIDE SEQUENCE</scope>
    <source>
        <strain evidence="2">DP1</strain>
    </source>
</reference>
<evidence type="ECO:0000256" key="1">
    <source>
        <dbReference type="SAM" id="MobiDB-lite"/>
    </source>
</evidence>
<keyword evidence="3" id="KW-1185">Reference proteome</keyword>
<gene>
    <name evidence="2" type="ORF">ECRASSUSDP1_LOCUS10175</name>
</gene>
<evidence type="ECO:0000313" key="2">
    <source>
        <dbReference type="EMBL" id="CAI2368879.1"/>
    </source>
</evidence>
<dbReference type="AlphaFoldDB" id="A0AAD1UHH5"/>
<evidence type="ECO:0000313" key="3">
    <source>
        <dbReference type="Proteomes" id="UP001295684"/>
    </source>
</evidence>